<protein>
    <submittedName>
        <fullName evidence="8">Quinone oxidoreductase</fullName>
    </submittedName>
</protein>
<evidence type="ECO:0000256" key="3">
    <source>
        <dbReference type="ARBA" id="ARBA00022490"/>
    </source>
</evidence>
<evidence type="ECO:0000313" key="9">
    <source>
        <dbReference type="Proteomes" id="UP000434052"/>
    </source>
</evidence>
<evidence type="ECO:0000256" key="2">
    <source>
        <dbReference type="ARBA" id="ARBA00011881"/>
    </source>
</evidence>
<proteinExistence type="predicted"/>
<gene>
    <name evidence="8" type="ORF">DQK91_17140</name>
    <name evidence="7" type="ORF">E8L03_18415</name>
</gene>
<dbReference type="InterPro" id="IPR051603">
    <property type="entry name" value="Zinc-ADH_QOR/CCCR"/>
</dbReference>
<reference evidence="7 10" key="2">
    <citation type="submission" date="2019-04" db="EMBL/GenBank/DDBJ databases">
        <title>Isolation and culture of sulfate reducing bacteria from the cold seep of the South China Sea.</title>
        <authorList>
            <person name="Sun C."/>
            <person name="Liu R."/>
        </authorList>
    </citation>
    <scope>NUCLEOTIDE SEQUENCE [LARGE SCALE GENOMIC DNA]</scope>
    <source>
        <strain evidence="7 10">CS1</strain>
    </source>
</reference>
<dbReference type="InterPro" id="IPR011032">
    <property type="entry name" value="GroES-like_sf"/>
</dbReference>
<dbReference type="AlphaFoldDB" id="A0A6P1ZEE4"/>
<feature type="domain" description="Enoyl reductase (ER)" evidence="6">
    <location>
        <begin position="10"/>
        <end position="326"/>
    </location>
</feature>
<dbReference type="Gene3D" id="3.90.180.10">
    <property type="entry name" value="Medium-chain alcohol dehydrogenases, catalytic domain"/>
    <property type="match status" value="1"/>
</dbReference>
<dbReference type="Gene3D" id="3.40.50.720">
    <property type="entry name" value="NAD(P)-binding Rossmann-like Domain"/>
    <property type="match status" value="1"/>
</dbReference>
<evidence type="ECO:0000256" key="5">
    <source>
        <dbReference type="ARBA" id="ARBA00022884"/>
    </source>
</evidence>
<dbReference type="PROSITE" id="PS01162">
    <property type="entry name" value="QOR_ZETA_CRYSTAL"/>
    <property type="match status" value="1"/>
</dbReference>
<dbReference type="OrthoDB" id="9787435at2"/>
<dbReference type="GO" id="GO:0008270">
    <property type="term" value="F:zinc ion binding"/>
    <property type="evidence" value="ECO:0007669"/>
    <property type="project" value="InterPro"/>
</dbReference>
<evidence type="ECO:0000256" key="1">
    <source>
        <dbReference type="ARBA" id="ARBA00004496"/>
    </source>
</evidence>
<accession>A0A6P1ZEE4</accession>
<keyword evidence="4" id="KW-0521">NADP</keyword>
<reference evidence="8 9" key="1">
    <citation type="submission" date="2018-06" db="EMBL/GenBank/DDBJ databases">
        <title>Complete genome of Desulfovibrio marinus P48SEP.</title>
        <authorList>
            <person name="Crispim J.S."/>
            <person name="Vidigal P.M.P."/>
            <person name="Silva L.C.F."/>
            <person name="Araujo L.C."/>
            <person name="Laguardia C.N."/>
            <person name="Dias R.S."/>
            <person name="Sousa M.P."/>
            <person name="Paula S.O."/>
            <person name="Silva C."/>
        </authorList>
    </citation>
    <scope>NUCLEOTIDE SEQUENCE [LARGE SCALE GENOMIC DNA]</scope>
    <source>
        <strain evidence="8 9">P48SEP</strain>
    </source>
</reference>
<dbReference type="GO" id="GO:0005737">
    <property type="term" value="C:cytoplasm"/>
    <property type="evidence" value="ECO:0007669"/>
    <property type="project" value="UniProtKB-SubCell"/>
</dbReference>
<dbReference type="SUPFAM" id="SSF50129">
    <property type="entry name" value="GroES-like"/>
    <property type="match status" value="1"/>
</dbReference>
<dbReference type="Pfam" id="PF08240">
    <property type="entry name" value="ADH_N"/>
    <property type="match status" value="1"/>
</dbReference>
<dbReference type="PANTHER" id="PTHR44154:SF1">
    <property type="entry name" value="QUINONE OXIDOREDUCTASE"/>
    <property type="match status" value="1"/>
</dbReference>
<dbReference type="InterPro" id="IPR020843">
    <property type="entry name" value="ER"/>
</dbReference>
<sequence length="329" mass="34664">MRAMLLREFGDVSNFTMGELDTPQARPGQVLVKIAASGVNPVDSKIRLTHPPFAPTLPAVLGMDLAGTVEAVGDGVTDLAVGDEVWGCVGGLADLPGTLAEYVAADVRLLGKKPAVLSLRQAGALPLVAITSWMLLHERAQIQPGQHVLVHGGAGGVGHVAVQMAKAAGVRVATTVSTQEKADIAKDLGADDLIFYRDESVQEYVQRLTGGRGFDAVIDTIGGTTLDDSMDAVRIEGVITSTNTRSSHDLSILHAKGLTLSVVLMLLPMLTGQGRERYRAILDKAAALVESGALKPLIDPHHFTLDQAAQAHELVEHHKAVGKVVVDIN</sequence>
<dbReference type="SUPFAM" id="SSF51735">
    <property type="entry name" value="NAD(P)-binding Rossmann-fold domains"/>
    <property type="match status" value="1"/>
</dbReference>
<keyword evidence="5" id="KW-0694">RNA-binding</keyword>
<evidence type="ECO:0000313" key="8">
    <source>
        <dbReference type="EMBL" id="TVM31928.1"/>
    </source>
</evidence>
<dbReference type="Proteomes" id="UP000434052">
    <property type="component" value="Unassembled WGS sequence"/>
</dbReference>
<name>A0A6P1ZEE4_9BACT</name>
<dbReference type="GO" id="GO:0003723">
    <property type="term" value="F:RNA binding"/>
    <property type="evidence" value="ECO:0007669"/>
    <property type="project" value="UniProtKB-KW"/>
</dbReference>
<keyword evidence="3" id="KW-0963">Cytoplasm</keyword>
<evidence type="ECO:0000259" key="6">
    <source>
        <dbReference type="SMART" id="SM00829"/>
    </source>
</evidence>
<dbReference type="InterPro" id="IPR013154">
    <property type="entry name" value="ADH-like_N"/>
</dbReference>
<comment type="subunit">
    <text evidence="2">Homotetramer.</text>
</comment>
<dbReference type="RefSeq" id="WP_144306612.1">
    <property type="nucleotide sequence ID" value="NZ_CP039543.1"/>
</dbReference>
<dbReference type="EMBL" id="QMIF01000013">
    <property type="protein sequence ID" value="TVM31928.1"/>
    <property type="molecule type" value="Genomic_DNA"/>
</dbReference>
<dbReference type="CDD" id="cd08272">
    <property type="entry name" value="MDR6"/>
    <property type="match status" value="1"/>
</dbReference>
<evidence type="ECO:0000313" key="7">
    <source>
        <dbReference type="EMBL" id="QJT10769.1"/>
    </source>
</evidence>
<dbReference type="InterPro" id="IPR002364">
    <property type="entry name" value="Quin_OxRdtase/zeta-crystal_CS"/>
</dbReference>
<organism evidence="8 9">
    <name type="scientific">Oceanidesulfovibrio marinus</name>
    <dbReference type="NCBI Taxonomy" id="370038"/>
    <lineage>
        <taxon>Bacteria</taxon>
        <taxon>Pseudomonadati</taxon>
        <taxon>Thermodesulfobacteriota</taxon>
        <taxon>Desulfovibrionia</taxon>
        <taxon>Desulfovibrionales</taxon>
        <taxon>Desulfovibrionaceae</taxon>
        <taxon>Oceanidesulfovibrio</taxon>
    </lineage>
</organism>
<dbReference type="SMART" id="SM00829">
    <property type="entry name" value="PKS_ER"/>
    <property type="match status" value="1"/>
</dbReference>
<evidence type="ECO:0000256" key="4">
    <source>
        <dbReference type="ARBA" id="ARBA00022857"/>
    </source>
</evidence>
<dbReference type="PANTHER" id="PTHR44154">
    <property type="entry name" value="QUINONE OXIDOREDUCTASE"/>
    <property type="match status" value="1"/>
</dbReference>
<dbReference type="Proteomes" id="UP000503251">
    <property type="component" value="Chromosome"/>
</dbReference>
<evidence type="ECO:0000313" key="10">
    <source>
        <dbReference type="Proteomes" id="UP000503251"/>
    </source>
</evidence>
<dbReference type="Pfam" id="PF13602">
    <property type="entry name" value="ADH_zinc_N_2"/>
    <property type="match status" value="1"/>
</dbReference>
<dbReference type="InterPro" id="IPR036291">
    <property type="entry name" value="NAD(P)-bd_dom_sf"/>
</dbReference>
<keyword evidence="10" id="KW-1185">Reference proteome</keyword>
<dbReference type="GO" id="GO:0016491">
    <property type="term" value="F:oxidoreductase activity"/>
    <property type="evidence" value="ECO:0007669"/>
    <property type="project" value="InterPro"/>
</dbReference>
<comment type="subcellular location">
    <subcellularLocation>
        <location evidence="1">Cytoplasm</location>
    </subcellularLocation>
</comment>
<dbReference type="EMBL" id="CP039543">
    <property type="protein sequence ID" value="QJT10769.1"/>
    <property type="molecule type" value="Genomic_DNA"/>
</dbReference>